<dbReference type="HOGENOM" id="CLU_107551_1_0_5"/>
<dbReference type="EMBL" id="CP000697">
    <property type="protein sequence ID" value="ABQ31672.1"/>
    <property type="molecule type" value="Genomic_DNA"/>
</dbReference>
<evidence type="ECO:0000313" key="2">
    <source>
        <dbReference type="EMBL" id="ABQ31672.1"/>
    </source>
</evidence>
<keyword evidence="3" id="KW-1185">Reference proteome</keyword>
<organism evidence="2 3">
    <name type="scientific">Acidiphilium cryptum (strain JF-5)</name>
    <dbReference type="NCBI Taxonomy" id="349163"/>
    <lineage>
        <taxon>Bacteria</taxon>
        <taxon>Pseudomonadati</taxon>
        <taxon>Pseudomonadota</taxon>
        <taxon>Alphaproteobacteria</taxon>
        <taxon>Acetobacterales</taxon>
        <taxon>Acidocellaceae</taxon>
        <taxon>Acidiphilium</taxon>
    </lineage>
</organism>
<name>A5G1E0_ACICJ</name>
<evidence type="ECO:0000259" key="1">
    <source>
        <dbReference type="PROSITE" id="PS50933"/>
    </source>
</evidence>
<protein>
    <submittedName>
        <fullName evidence="2">CHRD domain containing protein</fullName>
    </submittedName>
</protein>
<feature type="domain" description="CHRD" evidence="1">
    <location>
        <begin position="27"/>
        <end position="148"/>
    </location>
</feature>
<dbReference type="AlphaFoldDB" id="A5G1E0"/>
<evidence type="ECO:0000313" key="3">
    <source>
        <dbReference type="Proteomes" id="UP000000245"/>
    </source>
</evidence>
<dbReference type="InterPro" id="IPR010895">
    <property type="entry name" value="CHRD"/>
</dbReference>
<reference evidence="2 3" key="1">
    <citation type="submission" date="2007-05" db="EMBL/GenBank/DDBJ databases">
        <title>Complete sequence of chromosome of Acidiphilium cryptum JF-5.</title>
        <authorList>
            <consortium name="US DOE Joint Genome Institute"/>
            <person name="Copeland A."/>
            <person name="Lucas S."/>
            <person name="Lapidus A."/>
            <person name="Barry K."/>
            <person name="Detter J.C."/>
            <person name="Glavina del Rio T."/>
            <person name="Hammon N."/>
            <person name="Israni S."/>
            <person name="Dalin E."/>
            <person name="Tice H."/>
            <person name="Pitluck S."/>
            <person name="Sims D."/>
            <person name="Brettin T."/>
            <person name="Bruce D."/>
            <person name="Han C."/>
            <person name="Schmutz J."/>
            <person name="Larimer F."/>
            <person name="Land M."/>
            <person name="Hauser L."/>
            <person name="Kyrpides N."/>
            <person name="Kim E."/>
            <person name="Magnuson T."/>
            <person name="Richardson P."/>
        </authorList>
    </citation>
    <scope>NUCLEOTIDE SEQUENCE [LARGE SCALE GENOMIC DNA]</scope>
    <source>
        <strain evidence="2 3">JF-5</strain>
    </source>
</reference>
<dbReference type="STRING" id="349163.Acry_2480"/>
<dbReference type="SMART" id="SM00754">
    <property type="entry name" value="CHRD"/>
    <property type="match status" value="1"/>
</dbReference>
<dbReference type="Proteomes" id="UP000000245">
    <property type="component" value="Chromosome"/>
</dbReference>
<sequence>MKVNRRGVTAMMLAAGLAGGIGIAQAKTVRLSATLHPVAGTMSHGSGMMHGTFNTVTRRVTWDVTYSHLSSKVIMAHFHGPISKPGQNGPVQVWLTKAPPHPMAAGPIRGSAVLTPMQAKELMGGHWYVMIHTVMHKPGELRGRVHAG</sequence>
<dbReference type="Pfam" id="PF07452">
    <property type="entry name" value="CHRD"/>
    <property type="match status" value="1"/>
</dbReference>
<accession>A5G1E0</accession>
<dbReference type="KEGG" id="acr:Acry_2480"/>
<proteinExistence type="predicted"/>
<dbReference type="PROSITE" id="PS50933">
    <property type="entry name" value="CHRD"/>
    <property type="match status" value="1"/>
</dbReference>
<gene>
    <name evidence="2" type="ordered locus">Acry_2480</name>
</gene>
<dbReference type="RefSeq" id="WP_012040089.1">
    <property type="nucleotide sequence ID" value="NC_009484.1"/>
</dbReference>